<dbReference type="CDD" id="cd06223">
    <property type="entry name" value="PRTases_typeI"/>
    <property type="match status" value="1"/>
</dbReference>
<dbReference type="GO" id="GO:0002189">
    <property type="term" value="C:ribose phosphate diphosphokinase complex"/>
    <property type="evidence" value="ECO:0007669"/>
    <property type="project" value="TreeGrafter"/>
</dbReference>
<dbReference type="InterPro" id="IPR005946">
    <property type="entry name" value="Rib-P_diPkinase"/>
</dbReference>
<sequence>MTAIGEVEGRNIVIIDDMIDTAGTITKAADMLMEKGALSVRALATHAVMSGPAYERIAKSKLTEVILSDTIPLTTDPNVDKTKIKVLTVSEIFADVIDKVYNYKSISTSFVF</sequence>
<protein>
    <submittedName>
        <fullName evidence="1">Ribose-phosphate pyrophosphokinase</fullName>
        <ecNumber evidence="1">2.7.6.1</ecNumber>
    </submittedName>
</protein>
<dbReference type="GO" id="GO:0006015">
    <property type="term" value="P:5-phosphoribose 1-diphosphate biosynthetic process"/>
    <property type="evidence" value="ECO:0007669"/>
    <property type="project" value="TreeGrafter"/>
</dbReference>
<dbReference type="EC" id="2.7.6.1" evidence="1"/>
<dbReference type="GO" id="GO:0004749">
    <property type="term" value="F:ribose phosphate diphosphokinase activity"/>
    <property type="evidence" value="ECO:0007669"/>
    <property type="project" value="UniProtKB-EC"/>
</dbReference>
<dbReference type="SUPFAM" id="SSF53271">
    <property type="entry name" value="PRTase-like"/>
    <property type="match status" value="1"/>
</dbReference>
<dbReference type="GO" id="GO:0006164">
    <property type="term" value="P:purine nucleotide biosynthetic process"/>
    <property type="evidence" value="ECO:0007669"/>
    <property type="project" value="TreeGrafter"/>
</dbReference>
<organism evidence="1">
    <name type="scientific">bioreactor metagenome</name>
    <dbReference type="NCBI Taxonomy" id="1076179"/>
    <lineage>
        <taxon>unclassified sequences</taxon>
        <taxon>metagenomes</taxon>
        <taxon>ecological metagenomes</taxon>
    </lineage>
</organism>
<reference evidence="1" key="1">
    <citation type="submission" date="2019-08" db="EMBL/GenBank/DDBJ databases">
        <authorList>
            <person name="Kucharzyk K."/>
            <person name="Murdoch R.W."/>
            <person name="Higgins S."/>
            <person name="Loffler F."/>
        </authorList>
    </citation>
    <scope>NUCLEOTIDE SEQUENCE</scope>
</reference>
<evidence type="ECO:0000313" key="1">
    <source>
        <dbReference type="EMBL" id="MPM95894.1"/>
    </source>
</evidence>
<dbReference type="InterPro" id="IPR029057">
    <property type="entry name" value="PRTase-like"/>
</dbReference>
<comment type="caution">
    <text evidence="1">The sequence shown here is derived from an EMBL/GenBank/DDBJ whole genome shotgun (WGS) entry which is preliminary data.</text>
</comment>
<proteinExistence type="predicted"/>
<dbReference type="GO" id="GO:0016301">
    <property type="term" value="F:kinase activity"/>
    <property type="evidence" value="ECO:0007669"/>
    <property type="project" value="UniProtKB-KW"/>
</dbReference>
<dbReference type="Gene3D" id="3.40.50.2020">
    <property type="match status" value="2"/>
</dbReference>
<accession>A0A645E279</accession>
<dbReference type="PANTHER" id="PTHR10210">
    <property type="entry name" value="RIBOSE-PHOSPHATE DIPHOSPHOKINASE FAMILY MEMBER"/>
    <property type="match status" value="1"/>
</dbReference>
<dbReference type="GO" id="GO:0000287">
    <property type="term" value="F:magnesium ion binding"/>
    <property type="evidence" value="ECO:0007669"/>
    <property type="project" value="InterPro"/>
</dbReference>
<keyword evidence="1" id="KW-0808">Transferase</keyword>
<dbReference type="InterPro" id="IPR000836">
    <property type="entry name" value="PRTase_dom"/>
</dbReference>
<dbReference type="GO" id="GO:0005737">
    <property type="term" value="C:cytoplasm"/>
    <property type="evidence" value="ECO:0007669"/>
    <property type="project" value="TreeGrafter"/>
</dbReference>
<gene>
    <name evidence="1" type="primary">prs_38</name>
    <name evidence="1" type="ORF">SDC9_143050</name>
</gene>
<dbReference type="AlphaFoldDB" id="A0A645E279"/>
<keyword evidence="1" id="KW-0418">Kinase</keyword>
<name>A0A645E279_9ZZZZ</name>
<dbReference type="EMBL" id="VSSQ01042329">
    <property type="protein sequence ID" value="MPM95894.1"/>
    <property type="molecule type" value="Genomic_DNA"/>
</dbReference>
<dbReference type="PANTHER" id="PTHR10210:SF41">
    <property type="entry name" value="RIBOSE-PHOSPHATE PYROPHOSPHOKINASE 1, CHLOROPLASTIC"/>
    <property type="match status" value="1"/>
</dbReference>
<dbReference type="Pfam" id="PF14572">
    <property type="entry name" value="Pribosyl_synth"/>
    <property type="match status" value="1"/>
</dbReference>